<evidence type="ECO:0000256" key="1">
    <source>
        <dbReference type="SAM" id="MobiDB-lite"/>
    </source>
</evidence>
<feature type="region of interest" description="Disordered" evidence="1">
    <location>
        <begin position="279"/>
        <end position="299"/>
    </location>
</feature>
<evidence type="ECO:0000313" key="2">
    <source>
        <dbReference type="EMBL" id="KAK7000212.1"/>
    </source>
</evidence>
<name>A0AAW0A2R3_9AGAR</name>
<keyword evidence="3" id="KW-1185">Reference proteome</keyword>
<proteinExistence type="predicted"/>
<reference evidence="2 3" key="1">
    <citation type="journal article" date="2024" name="J Genomics">
        <title>Draft genome sequencing and assembly of Favolaschia claudopus CIRM-BRFM 2984 isolated from oak limbs.</title>
        <authorList>
            <person name="Navarro D."/>
            <person name="Drula E."/>
            <person name="Chaduli D."/>
            <person name="Cazenave R."/>
            <person name="Ahrendt S."/>
            <person name="Wang J."/>
            <person name="Lipzen A."/>
            <person name="Daum C."/>
            <person name="Barry K."/>
            <person name="Grigoriev I.V."/>
            <person name="Favel A."/>
            <person name="Rosso M.N."/>
            <person name="Martin F."/>
        </authorList>
    </citation>
    <scope>NUCLEOTIDE SEQUENCE [LARGE SCALE GENOMIC DNA]</scope>
    <source>
        <strain evidence="2 3">CIRM-BRFM 2984</strain>
    </source>
</reference>
<gene>
    <name evidence="2" type="ORF">R3P38DRAFT_2797480</name>
</gene>
<dbReference type="AlphaFoldDB" id="A0AAW0A2R3"/>
<accession>A0AAW0A2R3</accession>
<feature type="compositionally biased region" description="Low complexity" evidence="1">
    <location>
        <begin position="321"/>
        <end position="333"/>
    </location>
</feature>
<comment type="caution">
    <text evidence="2">The sequence shown here is derived from an EMBL/GenBank/DDBJ whole genome shotgun (WGS) entry which is preliminary data.</text>
</comment>
<organism evidence="2 3">
    <name type="scientific">Favolaschia claudopus</name>
    <dbReference type="NCBI Taxonomy" id="2862362"/>
    <lineage>
        <taxon>Eukaryota</taxon>
        <taxon>Fungi</taxon>
        <taxon>Dikarya</taxon>
        <taxon>Basidiomycota</taxon>
        <taxon>Agaricomycotina</taxon>
        <taxon>Agaricomycetes</taxon>
        <taxon>Agaricomycetidae</taxon>
        <taxon>Agaricales</taxon>
        <taxon>Marasmiineae</taxon>
        <taxon>Mycenaceae</taxon>
        <taxon>Favolaschia</taxon>
    </lineage>
</organism>
<feature type="compositionally biased region" description="Low complexity" evidence="1">
    <location>
        <begin position="214"/>
        <end position="241"/>
    </location>
</feature>
<evidence type="ECO:0000313" key="3">
    <source>
        <dbReference type="Proteomes" id="UP001362999"/>
    </source>
</evidence>
<dbReference type="Proteomes" id="UP001362999">
    <property type="component" value="Unassembled WGS sequence"/>
</dbReference>
<sequence length="418" mass="44433">MDDDFPNAKFSQRDAADILAWRPANPPQPGGRCLPYFYPEKGDESTFDVDHNPHKRYYVLGAAHCGGGIFTCPDRANRETNNFSGQKKRAVKTWSAAETVWREMHDKHHTGGCPEFTLPPDIPAPTPVYINGSIRTAAASLLPLVSPSVCSPPPCPSSFTAPWPTDDAPAPSADAPAPSASIASLASLASLPRTASRAPPSPNLVRSRPPVTPQPGTQQPFLGSPFSPFSPAVPSSVSPSPLRPFRAPPAFPILSPLTAQAPTPPPPTALYQQSPLYQSPVFSPNARAPPPRTSSPLSRVSDILSDMSDVTSGFLSDMDVPSTTASPRSSPRTLSAIDLDDDDEYAAEFDDELYAPRVMWAVKGLRYSSWDDPREAIAAAEANGMGQMFTLMSSSDGAELESMHSWGVVAPGTAGSGA</sequence>
<protein>
    <submittedName>
        <fullName evidence="2">Uncharacterized protein</fullName>
    </submittedName>
</protein>
<dbReference type="EMBL" id="JAWWNJ010000089">
    <property type="protein sequence ID" value="KAK7000212.1"/>
    <property type="molecule type" value="Genomic_DNA"/>
</dbReference>
<feature type="region of interest" description="Disordered" evidence="1">
    <location>
        <begin position="314"/>
        <end position="333"/>
    </location>
</feature>
<feature type="region of interest" description="Disordered" evidence="1">
    <location>
        <begin position="191"/>
        <end position="241"/>
    </location>
</feature>